<accession>A0ABQ8GN73</accession>
<protein>
    <submittedName>
        <fullName evidence="1">Uncharacterized protein</fullName>
    </submittedName>
</protein>
<comment type="caution">
    <text evidence="1">The sequence shown here is derived from an EMBL/GenBank/DDBJ whole genome shotgun (WGS) entry which is preliminary data.</text>
</comment>
<reference evidence="1 2" key="1">
    <citation type="journal article" date="2021" name="Nat. Commun.">
        <title>Genetic determinants of endophytism in the Arabidopsis root mycobiome.</title>
        <authorList>
            <person name="Mesny F."/>
            <person name="Miyauchi S."/>
            <person name="Thiergart T."/>
            <person name="Pickel B."/>
            <person name="Atanasova L."/>
            <person name="Karlsson M."/>
            <person name="Huettel B."/>
            <person name="Barry K.W."/>
            <person name="Haridas S."/>
            <person name="Chen C."/>
            <person name="Bauer D."/>
            <person name="Andreopoulos W."/>
            <person name="Pangilinan J."/>
            <person name="LaButti K."/>
            <person name="Riley R."/>
            <person name="Lipzen A."/>
            <person name="Clum A."/>
            <person name="Drula E."/>
            <person name="Henrissat B."/>
            <person name="Kohler A."/>
            <person name="Grigoriev I.V."/>
            <person name="Martin F.M."/>
            <person name="Hacquard S."/>
        </authorList>
    </citation>
    <scope>NUCLEOTIDE SEQUENCE [LARGE SCALE GENOMIC DNA]</scope>
    <source>
        <strain evidence="1 2">MPI-SDFR-AT-0080</strain>
    </source>
</reference>
<proteinExistence type="predicted"/>
<dbReference type="Proteomes" id="UP000774617">
    <property type="component" value="Unassembled WGS sequence"/>
</dbReference>
<evidence type="ECO:0000313" key="1">
    <source>
        <dbReference type="EMBL" id="KAH7061215.1"/>
    </source>
</evidence>
<evidence type="ECO:0000313" key="2">
    <source>
        <dbReference type="Proteomes" id="UP000774617"/>
    </source>
</evidence>
<dbReference type="EMBL" id="JAGTJR010000004">
    <property type="protein sequence ID" value="KAH7061215.1"/>
    <property type="molecule type" value="Genomic_DNA"/>
</dbReference>
<organism evidence="1 2">
    <name type="scientific">Macrophomina phaseolina</name>
    <dbReference type="NCBI Taxonomy" id="35725"/>
    <lineage>
        <taxon>Eukaryota</taxon>
        <taxon>Fungi</taxon>
        <taxon>Dikarya</taxon>
        <taxon>Ascomycota</taxon>
        <taxon>Pezizomycotina</taxon>
        <taxon>Dothideomycetes</taxon>
        <taxon>Dothideomycetes incertae sedis</taxon>
        <taxon>Botryosphaeriales</taxon>
        <taxon>Botryosphaeriaceae</taxon>
        <taxon>Macrophomina</taxon>
    </lineage>
</organism>
<name>A0ABQ8GN73_9PEZI</name>
<gene>
    <name evidence="1" type="ORF">B0J12DRAFT_695393</name>
</gene>
<sequence length="113" mass="12313">MPVWVLCNDFAFLAVLPPSPPSRCWSIGEPGAVAGRVWAWAAVVVESNNIRFLPANVEQDAQKLGEHCQQRHGGIARLRFPAPQAVLGLDSAKRVLVASESRAAMLGRSWAPW</sequence>
<keyword evidence="2" id="KW-1185">Reference proteome</keyword>